<comment type="caution">
    <text evidence="1">The sequence shown here is derived from an EMBL/GenBank/DDBJ whole genome shotgun (WGS) entry which is preliminary data.</text>
</comment>
<keyword evidence="2" id="KW-1185">Reference proteome</keyword>
<gene>
    <name evidence="1" type="ORF">KQX54_019213</name>
</gene>
<dbReference type="Proteomes" id="UP000826195">
    <property type="component" value="Unassembled WGS sequence"/>
</dbReference>
<evidence type="ECO:0000313" key="2">
    <source>
        <dbReference type="Proteomes" id="UP000826195"/>
    </source>
</evidence>
<dbReference type="AlphaFoldDB" id="A0AAV7IDG2"/>
<reference evidence="1 2" key="1">
    <citation type="journal article" date="2021" name="J. Hered.">
        <title>A chromosome-level genome assembly of the parasitoid wasp, Cotesia glomerata (Hymenoptera: Braconidae).</title>
        <authorList>
            <person name="Pinto B.J."/>
            <person name="Weis J.J."/>
            <person name="Gamble T."/>
            <person name="Ode P.J."/>
            <person name="Paul R."/>
            <person name="Zaspel J.M."/>
        </authorList>
    </citation>
    <scope>NUCLEOTIDE SEQUENCE [LARGE SCALE GENOMIC DNA]</scope>
    <source>
        <strain evidence="1">CgM1</strain>
    </source>
</reference>
<organism evidence="1 2">
    <name type="scientific">Cotesia glomerata</name>
    <name type="common">Lepidopteran parasitic wasp</name>
    <name type="synonym">Apanteles glomeratus</name>
    <dbReference type="NCBI Taxonomy" id="32391"/>
    <lineage>
        <taxon>Eukaryota</taxon>
        <taxon>Metazoa</taxon>
        <taxon>Ecdysozoa</taxon>
        <taxon>Arthropoda</taxon>
        <taxon>Hexapoda</taxon>
        <taxon>Insecta</taxon>
        <taxon>Pterygota</taxon>
        <taxon>Neoptera</taxon>
        <taxon>Endopterygota</taxon>
        <taxon>Hymenoptera</taxon>
        <taxon>Apocrita</taxon>
        <taxon>Ichneumonoidea</taxon>
        <taxon>Braconidae</taxon>
        <taxon>Microgastrinae</taxon>
        <taxon>Cotesia</taxon>
    </lineage>
</organism>
<accession>A0AAV7IDG2</accession>
<evidence type="ECO:0000313" key="1">
    <source>
        <dbReference type="EMBL" id="KAH0547413.1"/>
    </source>
</evidence>
<protein>
    <submittedName>
        <fullName evidence="1">Uncharacterized protein</fullName>
    </submittedName>
</protein>
<name>A0AAV7IDG2_COTGL</name>
<proteinExistence type="predicted"/>
<dbReference type="EMBL" id="JAHXZJ010002237">
    <property type="protein sequence ID" value="KAH0547413.1"/>
    <property type="molecule type" value="Genomic_DNA"/>
</dbReference>
<sequence>MFCIGCFSVHPLGGGVGATQEEVAVFPTESTCLIVVFRHTKTSHRSIDLSKLGCTYRLPGFPIRFVFSSHLPPRDLPRLRTGANVPIVFRYRLATLRRLRPAQESQIQQNRSLHFTNNFERQNSCSPPLALRSGLYCPIEHFADPVQPLGLATHILIRKTYWLALKIYSNFVKLAGNIGRCISAGPIRSISLNLIKEKRDSRMVGKASSDAGDSSGWDSALSQGNLVLLASANCPDKCGLNPLPYPFTVTPLDSFSRV</sequence>